<dbReference type="RefSeq" id="WP_344054528.1">
    <property type="nucleotide sequence ID" value="NZ_BAAAPK010000001.1"/>
</dbReference>
<dbReference type="InterPro" id="IPR025443">
    <property type="entry name" value="DUF4307"/>
</dbReference>
<protein>
    <recommendedName>
        <fullName evidence="4">Transcriptional regulator</fullName>
    </recommendedName>
</protein>
<dbReference type="Proteomes" id="UP001500596">
    <property type="component" value="Unassembled WGS sequence"/>
</dbReference>
<sequence length="134" mass="14426">MTTPTTTQDMLDERYGRTSTPRRRWTIGLIIAAGVVIAGLFAWMTIANALDDVSADTTGFTVDDARSVTLSFQVTAPIGRTVACVLEAQDEDHGVVGWKVVELPASQTHARAFRETIPTTAEATTGLVNACWVT</sequence>
<name>A0ABN2GW45_9MICO</name>
<gene>
    <name evidence="2" type="ORF">GCM10009807_22130</name>
</gene>
<evidence type="ECO:0000313" key="2">
    <source>
        <dbReference type="EMBL" id="GAA1677791.1"/>
    </source>
</evidence>
<dbReference type="Pfam" id="PF14155">
    <property type="entry name" value="DUF4307"/>
    <property type="match status" value="1"/>
</dbReference>
<comment type="caution">
    <text evidence="2">The sequence shown here is derived from an EMBL/GenBank/DDBJ whole genome shotgun (WGS) entry which is preliminary data.</text>
</comment>
<keyword evidence="1" id="KW-0472">Membrane</keyword>
<evidence type="ECO:0000313" key="3">
    <source>
        <dbReference type="Proteomes" id="UP001500596"/>
    </source>
</evidence>
<reference evidence="2 3" key="1">
    <citation type="journal article" date="2019" name="Int. J. Syst. Evol. Microbiol.">
        <title>The Global Catalogue of Microorganisms (GCM) 10K type strain sequencing project: providing services to taxonomists for standard genome sequencing and annotation.</title>
        <authorList>
            <consortium name="The Broad Institute Genomics Platform"/>
            <consortium name="The Broad Institute Genome Sequencing Center for Infectious Disease"/>
            <person name="Wu L."/>
            <person name="Ma J."/>
        </authorList>
    </citation>
    <scope>NUCLEOTIDE SEQUENCE [LARGE SCALE GENOMIC DNA]</scope>
    <source>
        <strain evidence="2 3">JCM 15575</strain>
    </source>
</reference>
<keyword evidence="1" id="KW-1133">Transmembrane helix</keyword>
<feature type="transmembrane region" description="Helical" evidence="1">
    <location>
        <begin position="25"/>
        <end position="46"/>
    </location>
</feature>
<evidence type="ECO:0008006" key="4">
    <source>
        <dbReference type="Google" id="ProtNLM"/>
    </source>
</evidence>
<keyword evidence="1" id="KW-0812">Transmembrane</keyword>
<evidence type="ECO:0000256" key="1">
    <source>
        <dbReference type="SAM" id="Phobius"/>
    </source>
</evidence>
<keyword evidence="3" id="KW-1185">Reference proteome</keyword>
<accession>A0ABN2GW45</accession>
<organism evidence="2 3">
    <name type="scientific">Microbacterium lacus</name>
    <dbReference type="NCBI Taxonomy" id="415217"/>
    <lineage>
        <taxon>Bacteria</taxon>
        <taxon>Bacillati</taxon>
        <taxon>Actinomycetota</taxon>
        <taxon>Actinomycetes</taxon>
        <taxon>Micrococcales</taxon>
        <taxon>Microbacteriaceae</taxon>
        <taxon>Microbacterium</taxon>
    </lineage>
</organism>
<dbReference type="EMBL" id="BAAAPK010000001">
    <property type="protein sequence ID" value="GAA1677791.1"/>
    <property type="molecule type" value="Genomic_DNA"/>
</dbReference>
<proteinExistence type="predicted"/>